<name>A0A381UAE3_9ZZZZ</name>
<dbReference type="EMBL" id="UINC01006009">
    <property type="protein sequence ID" value="SVA24924.1"/>
    <property type="molecule type" value="Genomic_DNA"/>
</dbReference>
<dbReference type="AlphaFoldDB" id="A0A381UAE3"/>
<accession>A0A381UAE3</accession>
<evidence type="ECO:0000313" key="1">
    <source>
        <dbReference type="EMBL" id="SVA24924.1"/>
    </source>
</evidence>
<sequence length="133" mass="15069">MIKRYLMLLFILTGLSSCETTVRPYFEKMSEAELSMYNASLSMDDQIICREEIEGWRIFSGAISFREEIEGSWKFFSERTQPKVCFSIQQLKRAQRNAEMGFGGFVGGAGYGTFSDGGYQPADAADYPSTFQN</sequence>
<gene>
    <name evidence="1" type="ORF">METZ01_LOCUS77778</name>
</gene>
<organism evidence="1">
    <name type="scientific">marine metagenome</name>
    <dbReference type="NCBI Taxonomy" id="408172"/>
    <lineage>
        <taxon>unclassified sequences</taxon>
        <taxon>metagenomes</taxon>
        <taxon>ecological metagenomes</taxon>
    </lineage>
</organism>
<reference evidence="1" key="1">
    <citation type="submission" date="2018-05" db="EMBL/GenBank/DDBJ databases">
        <authorList>
            <person name="Lanie J.A."/>
            <person name="Ng W.-L."/>
            <person name="Kazmierczak K.M."/>
            <person name="Andrzejewski T.M."/>
            <person name="Davidsen T.M."/>
            <person name="Wayne K.J."/>
            <person name="Tettelin H."/>
            <person name="Glass J.I."/>
            <person name="Rusch D."/>
            <person name="Podicherti R."/>
            <person name="Tsui H.-C.T."/>
            <person name="Winkler M.E."/>
        </authorList>
    </citation>
    <scope>NUCLEOTIDE SEQUENCE</scope>
</reference>
<evidence type="ECO:0008006" key="2">
    <source>
        <dbReference type="Google" id="ProtNLM"/>
    </source>
</evidence>
<proteinExistence type="predicted"/>
<protein>
    <recommendedName>
        <fullName evidence="2">Lipoprotein</fullName>
    </recommendedName>
</protein>
<dbReference type="PROSITE" id="PS51257">
    <property type="entry name" value="PROKAR_LIPOPROTEIN"/>
    <property type="match status" value="1"/>
</dbReference>